<dbReference type="STRING" id="980561.A1359_11645"/>
<dbReference type="RefSeq" id="WP_066983932.1">
    <property type="nucleotide sequence ID" value="NZ_LUUI01000115.1"/>
</dbReference>
<keyword evidence="2" id="KW-1185">Reference proteome</keyword>
<dbReference type="PANTHER" id="PTHR42655">
    <property type="entry name" value="GLYCOGEN PHOSPHORYLASE"/>
    <property type="match status" value="1"/>
</dbReference>
<sequence length="86" mass="9517">MEFMLSEALPIYSGGLGNVAGDQLKAASDQGVPVIGVDLLYQQDYFRQVLAKNGTQQALYPYNDPGQIMLVRKIWNPELLSLQDSN</sequence>
<evidence type="ECO:0000313" key="1">
    <source>
        <dbReference type="EMBL" id="OAI13911.1"/>
    </source>
</evidence>
<reference evidence="1 2" key="1">
    <citation type="submission" date="2016-03" db="EMBL/GenBank/DDBJ databases">
        <authorList>
            <person name="Ploux O."/>
        </authorList>
    </citation>
    <scope>NUCLEOTIDE SEQUENCE [LARGE SCALE GENOMIC DNA]</scope>
    <source>
        <strain evidence="1 2">R-45370</strain>
    </source>
</reference>
<dbReference type="Proteomes" id="UP000078476">
    <property type="component" value="Unassembled WGS sequence"/>
</dbReference>
<evidence type="ECO:0000313" key="2">
    <source>
        <dbReference type="Proteomes" id="UP000078476"/>
    </source>
</evidence>
<dbReference type="AlphaFoldDB" id="A0A177N7Q6"/>
<accession>A0A177N7Q6</accession>
<dbReference type="InterPro" id="IPR052182">
    <property type="entry name" value="Glycogen/Maltodextrin_Phosph"/>
</dbReference>
<dbReference type="Gene3D" id="3.40.50.2000">
    <property type="entry name" value="Glycogen Phosphorylase B"/>
    <property type="match status" value="1"/>
</dbReference>
<dbReference type="EMBL" id="LUUI01000115">
    <property type="protein sequence ID" value="OAI13911.1"/>
    <property type="molecule type" value="Genomic_DNA"/>
</dbReference>
<name>A0A177N7Q6_9GAMM</name>
<dbReference type="PANTHER" id="PTHR42655:SF1">
    <property type="entry name" value="GLYCOGEN PHOSPHORYLASE"/>
    <property type="match status" value="1"/>
</dbReference>
<organism evidence="1 2">
    <name type="scientific">Methylomonas lenta</name>
    <dbReference type="NCBI Taxonomy" id="980561"/>
    <lineage>
        <taxon>Bacteria</taxon>
        <taxon>Pseudomonadati</taxon>
        <taxon>Pseudomonadota</taxon>
        <taxon>Gammaproteobacteria</taxon>
        <taxon>Methylococcales</taxon>
        <taxon>Methylococcaceae</taxon>
        <taxon>Methylomonas</taxon>
    </lineage>
</organism>
<gene>
    <name evidence="1" type="ORF">A1359_11645</name>
</gene>
<dbReference type="SUPFAM" id="SSF53756">
    <property type="entry name" value="UDP-Glycosyltransferase/glycogen phosphorylase"/>
    <property type="match status" value="1"/>
</dbReference>
<proteinExistence type="predicted"/>
<comment type="caution">
    <text evidence="1">The sequence shown here is derived from an EMBL/GenBank/DDBJ whole genome shotgun (WGS) entry which is preliminary data.</text>
</comment>
<protein>
    <submittedName>
        <fullName evidence="1">Uncharacterized protein</fullName>
    </submittedName>
</protein>